<protein>
    <recommendedName>
        <fullName evidence="4">HTH luxR-type domain-containing protein</fullName>
    </recommendedName>
</protein>
<evidence type="ECO:0000313" key="6">
    <source>
        <dbReference type="Proteomes" id="UP001156690"/>
    </source>
</evidence>
<evidence type="ECO:0000259" key="4">
    <source>
        <dbReference type="PROSITE" id="PS50043"/>
    </source>
</evidence>
<organism evidence="5 6">
    <name type="scientific">Vibrio penaeicida</name>
    <dbReference type="NCBI Taxonomy" id="104609"/>
    <lineage>
        <taxon>Bacteria</taxon>
        <taxon>Pseudomonadati</taxon>
        <taxon>Pseudomonadota</taxon>
        <taxon>Gammaproteobacteria</taxon>
        <taxon>Vibrionales</taxon>
        <taxon>Vibrionaceae</taxon>
        <taxon>Vibrio</taxon>
    </lineage>
</organism>
<keyword evidence="2" id="KW-0238">DNA-binding</keyword>
<dbReference type="InterPro" id="IPR000792">
    <property type="entry name" value="Tscrpt_reg_LuxR_C"/>
</dbReference>
<dbReference type="AlphaFoldDB" id="A0AAV5NUQ3"/>
<dbReference type="PANTHER" id="PTHR44688:SF16">
    <property type="entry name" value="DNA-BINDING TRANSCRIPTIONAL ACTIVATOR DEVR_DOSR"/>
    <property type="match status" value="1"/>
</dbReference>
<dbReference type="SUPFAM" id="SSF46894">
    <property type="entry name" value="C-terminal effector domain of the bipartite response regulators"/>
    <property type="match status" value="1"/>
</dbReference>
<dbReference type="Gene3D" id="1.10.10.10">
    <property type="entry name" value="Winged helix-like DNA-binding domain superfamily/Winged helix DNA-binding domain"/>
    <property type="match status" value="1"/>
</dbReference>
<feature type="domain" description="HTH luxR-type" evidence="4">
    <location>
        <begin position="158"/>
        <end position="223"/>
    </location>
</feature>
<dbReference type="GO" id="GO:0006355">
    <property type="term" value="P:regulation of DNA-templated transcription"/>
    <property type="evidence" value="ECO:0007669"/>
    <property type="project" value="InterPro"/>
</dbReference>
<reference evidence="6" key="1">
    <citation type="journal article" date="2019" name="Int. J. Syst. Evol. Microbiol.">
        <title>The Global Catalogue of Microorganisms (GCM) 10K type strain sequencing project: providing services to taxonomists for standard genome sequencing and annotation.</title>
        <authorList>
            <consortium name="The Broad Institute Genomics Platform"/>
            <consortium name="The Broad Institute Genome Sequencing Center for Infectious Disease"/>
            <person name="Wu L."/>
            <person name="Ma J."/>
        </authorList>
    </citation>
    <scope>NUCLEOTIDE SEQUENCE [LARGE SCALE GENOMIC DNA]</scope>
    <source>
        <strain evidence="6">NBRC 15640</strain>
    </source>
</reference>
<sequence>MDNLSKILSEKTFVWSVLREDSALSDIKLHHFHFQAEGSGVSHILALSESTEIPLDENEKKLVTFILPHLAEGFRLNLLSNFYDSNKHPNSFRALYSKEGHILEQDDGYLPLLVSQGAALDQINASLFDIQDNVFTQFGLIFKVNKNENYQIVEACYLGTSFSVLSNKEKVVCYYIGQGLSNEVIASEMGTSRKTTENHLVKIYEKLGISSRALLVSKLNDEKNNFQLSVQ</sequence>
<evidence type="ECO:0000256" key="2">
    <source>
        <dbReference type="ARBA" id="ARBA00023125"/>
    </source>
</evidence>
<dbReference type="CDD" id="cd06170">
    <property type="entry name" value="LuxR_C_like"/>
    <property type="match status" value="1"/>
</dbReference>
<name>A0AAV5NUQ3_9VIBR</name>
<dbReference type="SMART" id="SM00421">
    <property type="entry name" value="HTH_LUXR"/>
    <property type="match status" value="1"/>
</dbReference>
<dbReference type="PRINTS" id="PR00038">
    <property type="entry name" value="HTHLUXR"/>
</dbReference>
<keyword evidence="3" id="KW-0804">Transcription</keyword>
<dbReference type="InterPro" id="IPR036388">
    <property type="entry name" value="WH-like_DNA-bd_sf"/>
</dbReference>
<gene>
    <name evidence="5" type="ORF">GCM10007932_37420</name>
</gene>
<keyword evidence="1" id="KW-0805">Transcription regulation</keyword>
<dbReference type="EMBL" id="BSNX01000055">
    <property type="protein sequence ID" value="GLQ74381.1"/>
    <property type="molecule type" value="Genomic_DNA"/>
</dbReference>
<dbReference type="RefSeq" id="WP_126608579.1">
    <property type="nucleotide sequence ID" value="NZ_AP025145.1"/>
</dbReference>
<dbReference type="Pfam" id="PF00196">
    <property type="entry name" value="GerE"/>
    <property type="match status" value="1"/>
</dbReference>
<evidence type="ECO:0000313" key="5">
    <source>
        <dbReference type="EMBL" id="GLQ74381.1"/>
    </source>
</evidence>
<evidence type="ECO:0000256" key="1">
    <source>
        <dbReference type="ARBA" id="ARBA00023015"/>
    </source>
</evidence>
<dbReference type="InterPro" id="IPR016032">
    <property type="entry name" value="Sig_transdc_resp-reg_C-effctor"/>
</dbReference>
<proteinExistence type="predicted"/>
<dbReference type="PANTHER" id="PTHR44688">
    <property type="entry name" value="DNA-BINDING TRANSCRIPTIONAL ACTIVATOR DEVR_DOSR"/>
    <property type="match status" value="1"/>
</dbReference>
<dbReference type="Proteomes" id="UP001156690">
    <property type="component" value="Unassembled WGS sequence"/>
</dbReference>
<keyword evidence="6" id="KW-1185">Reference proteome</keyword>
<evidence type="ECO:0000256" key="3">
    <source>
        <dbReference type="ARBA" id="ARBA00023163"/>
    </source>
</evidence>
<accession>A0AAV5NUQ3</accession>
<comment type="caution">
    <text evidence="5">The sequence shown here is derived from an EMBL/GenBank/DDBJ whole genome shotgun (WGS) entry which is preliminary data.</text>
</comment>
<dbReference type="PROSITE" id="PS50043">
    <property type="entry name" value="HTH_LUXR_2"/>
    <property type="match status" value="1"/>
</dbReference>
<dbReference type="GO" id="GO:0003677">
    <property type="term" value="F:DNA binding"/>
    <property type="evidence" value="ECO:0007669"/>
    <property type="project" value="UniProtKB-KW"/>
</dbReference>